<dbReference type="WBParaSite" id="Csp11.Scaffold630.g18638.t1">
    <property type="protein sequence ID" value="Csp11.Scaffold630.g18638.t1"/>
    <property type="gene ID" value="Csp11.Scaffold630.g18638"/>
</dbReference>
<dbReference type="STRING" id="1561998.A0A1I7URJ7"/>
<name>A0A1I7URJ7_9PELO</name>
<reference evidence="3" key="1">
    <citation type="submission" date="2016-11" db="UniProtKB">
        <authorList>
            <consortium name="WormBaseParasite"/>
        </authorList>
    </citation>
    <scope>IDENTIFICATION</scope>
</reference>
<dbReference type="eggNOG" id="ENOG502TICG">
    <property type="taxonomic scope" value="Eukaryota"/>
</dbReference>
<feature type="compositionally biased region" description="Basic and acidic residues" evidence="1">
    <location>
        <begin position="14"/>
        <end position="32"/>
    </location>
</feature>
<proteinExistence type="predicted"/>
<accession>A0A1I7URJ7</accession>
<sequence length="138" mass="15755">MYGTAGSYPSDQYPSERENYPSGKEEKKHKLKNLKDNKVVKAKIKYYTHKKNEFAIISCPSNPTQGAYTWIVANSKHTSPSFSIPGTVVLAGGLNVRYTAKYNDRRNKWEGREFKNDKLHKFRQVGCVHGATQSFVQH</sequence>
<protein>
    <submittedName>
        <fullName evidence="3">Ig-like domain-containing protein</fullName>
    </submittedName>
</protein>
<evidence type="ECO:0000256" key="1">
    <source>
        <dbReference type="SAM" id="MobiDB-lite"/>
    </source>
</evidence>
<dbReference type="PANTHER" id="PTHR38633">
    <property type="entry name" value="PROTEIN CBG15573-RELATED"/>
    <property type="match status" value="1"/>
</dbReference>
<feature type="region of interest" description="Disordered" evidence="1">
    <location>
        <begin position="1"/>
        <end position="32"/>
    </location>
</feature>
<evidence type="ECO:0000313" key="3">
    <source>
        <dbReference type="WBParaSite" id="Csp11.Scaffold630.g18638.t1"/>
    </source>
</evidence>
<evidence type="ECO:0000313" key="2">
    <source>
        <dbReference type="Proteomes" id="UP000095282"/>
    </source>
</evidence>
<dbReference type="Proteomes" id="UP000095282">
    <property type="component" value="Unplaced"/>
</dbReference>
<dbReference type="AlphaFoldDB" id="A0A1I7URJ7"/>
<keyword evidence="2" id="KW-1185">Reference proteome</keyword>
<dbReference type="PANTHER" id="PTHR38633:SF4">
    <property type="entry name" value="CANDIDATE SECRETED EFFECTOR PROTEIN"/>
    <property type="match status" value="1"/>
</dbReference>
<organism evidence="2 3">
    <name type="scientific">Caenorhabditis tropicalis</name>
    <dbReference type="NCBI Taxonomy" id="1561998"/>
    <lineage>
        <taxon>Eukaryota</taxon>
        <taxon>Metazoa</taxon>
        <taxon>Ecdysozoa</taxon>
        <taxon>Nematoda</taxon>
        <taxon>Chromadorea</taxon>
        <taxon>Rhabditida</taxon>
        <taxon>Rhabditina</taxon>
        <taxon>Rhabditomorpha</taxon>
        <taxon>Rhabditoidea</taxon>
        <taxon>Rhabditidae</taxon>
        <taxon>Peloderinae</taxon>
        <taxon>Caenorhabditis</taxon>
    </lineage>
</organism>